<dbReference type="Gene3D" id="3.30.870.10">
    <property type="entry name" value="Endonuclease Chain A"/>
    <property type="match status" value="1"/>
</dbReference>
<dbReference type="AlphaFoldDB" id="A0A2W4VUA6"/>
<reference evidence="2 3" key="1">
    <citation type="submission" date="2018-04" db="EMBL/GenBank/DDBJ databases">
        <authorList>
            <person name="Go L.Y."/>
            <person name="Mitchell J.A."/>
        </authorList>
    </citation>
    <scope>NUCLEOTIDE SEQUENCE [LARGE SCALE GENOMIC DNA]</scope>
    <source>
        <strain evidence="2">ULC066bin1</strain>
    </source>
</reference>
<dbReference type="PANTHER" id="PTHR21248">
    <property type="entry name" value="CARDIOLIPIN SYNTHASE"/>
    <property type="match status" value="1"/>
</dbReference>
<dbReference type="InterPro" id="IPR001736">
    <property type="entry name" value="PLipase_D/transphosphatidylase"/>
</dbReference>
<feature type="domain" description="PLD phosphodiesterase" evidence="1">
    <location>
        <begin position="204"/>
        <end position="231"/>
    </location>
</feature>
<dbReference type="NCBIfam" id="NF038319">
    <property type="entry name" value="DISARM_DrmC_I"/>
    <property type="match status" value="1"/>
</dbReference>
<evidence type="ECO:0000313" key="2">
    <source>
        <dbReference type="EMBL" id="PZO35946.1"/>
    </source>
</evidence>
<reference evidence="2 3" key="2">
    <citation type="submission" date="2018-06" db="EMBL/GenBank/DDBJ databases">
        <title>Metagenomic assembly of (sub)arctic Cyanobacteria and their associated microbiome from non-axenic cultures.</title>
        <authorList>
            <person name="Baurain D."/>
        </authorList>
    </citation>
    <scope>NUCLEOTIDE SEQUENCE [LARGE SCALE GENOMIC DNA]</scope>
    <source>
        <strain evidence="2">ULC066bin1</strain>
    </source>
</reference>
<dbReference type="Proteomes" id="UP000249467">
    <property type="component" value="Unassembled WGS sequence"/>
</dbReference>
<protein>
    <recommendedName>
        <fullName evidence="1">PLD phosphodiesterase domain-containing protein</fullName>
    </recommendedName>
</protein>
<evidence type="ECO:0000259" key="1">
    <source>
        <dbReference type="PROSITE" id="PS50035"/>
    </source>
</evidence>
<gene>
    <name evidence="2" type="ORF">DCF19_22790</name>
</gene>
<dbReference type="PANTHER" id="PTHR21248:SF22">
    <property type="entry name" value="PHOSPHOLIPASE D"/>
    <property type="match status" value="1"/>
</dbReference>
<dbReference type="GO" id="GO:0030572">
    <property type="term" value="F:phosphatidyltransferase activity"/>
    <property type="evidence" value="ECO:0007669"/>
    <property type="project" value="UniProtKB-ARBA"/>
</dbReference>
<dbReference type="InterPro" id="IPR025202">
    <property type="entry name" value="PLD-like_dom"/>
</dbReference>
<comment type="caution">
    <text evidence="2">The sequence shown here is derived from an EMBL/GenBank/DDBJ whole genome shotgun (WGS) entry which is preliminary data.</text>
</comment>
<accession>A0A2W4VUA6</accession>
<sequence length="268" mass="30916">MYNPIFIDALKGLALALPDRLLPELIKIMAMIPNQTADRSDYGKYLLSQKVTSQELRDRVYKFIELWQELHPEVSWESLHLALLAAMELGRELQKNYEVQPIWTMPDQAGEWNRQTEPTILELIHQTREELLLISFAVYDIPEIVAAMRKALARRVVITMIVEMPERADKVPFGILQTFPADMIEQLQIYYWAVGKRPINSKGKYGSLHIKGVISDRHRVLISSANLTQYALSLNLELGLLTDQAKLAKQIHKTFDVLIQNRVLIPFR</sequence>
<dbReference type="InterPro" id="IPR047955">
    <property type="entry name" value="DrmC-like"/>
</dbReference>
<dbReference type="SUPFAM" id="SSF56024">
    <property type="entry name" value="Phospholipase D/nuclease"/>
    <property type="match status" value="1"/>
</dbReference>
<dbReference type="Pfam" id="PF13091">
    <property type="entry name" value="PLDc_2"/>
    <property type="match status" value="1"/>
</dbReference>
<evidence type="ECO:0000313" key="3">
    <source>
        <dbReference type="Proteomes" id="UP000249467"/>
    </source>
</evidence>
<proteinExistence type="predicted"/>
<dbReference type="GO" id="GO:0032049">
    <property type="term" value="P:cardiolipin biosynthetic process"/>
    <property type="evidence" value="ECO:0007669"/>
    <property type="project" value="UniProtKB-ARBA"/>
</dbReference>
<organism evidence="2 3">
    <name type="scientific">Pseudanabaena frigida</name>
    <dbReference type="NCBI Taxonomy" id="945775"/>
    <lineage>
        <taxon>Bacteria</taxon>
        <taxon>Bacillati</taxon>
        <taxon>Cyanobacteriota</taxon>
        <taxon>Cyanophyceae</taxon>
        <taxon>Pseudanabaenales</taxon>
        <taxon>Pseudanabaenaceae</taxon>
        <taxon>Pseudanabaena</taxon>
    </lineage>
</organism>
<dbReference type="EMBL" id="QBML01000047">
    <property type="protein sequence ID" value="PZO35946.1"/>
    <property type="molecule type" value="Genomic_DNA"/>
</dbReference>
<name>A0A2W4VUA6_9CYAN</name>
<dbReference type="PROSITE" id="PS50035">
    <property type="entry name" value="PLD"/>
    <property type="match status" value="1"/>
</dbReference>